<evidence type="ECO:0000313" key="1">
    <source>
        <dbReference type="EMBL" id="KIQ01915.1"/>
    </source>
</evidence>
<dbReference type="AlphaFoldDB" id="A0A0D0J7Y0"/>
<dbReference type="OrthoDB" id="9809136at2"/>
<evidence type="ECO:0008006" key="3">
    <source>
        <dbReference type="Google" id="ProtNLM"/>
    </source>
</evidence>
<protein>
    <recommendedName>
        <fullName evidence="3">DUF1491 family protein</fullName>
    </recommendedName>
</protein>
<sequence length="114" mass="12622">MRIKSEIFVSALIRRVFSAGDFAAVERKGADAAGAIFIRQRLRSGAENLYSPAPQSFSDDEEGSADRRFELRLGHADAGDVEAVLEKERRFDSDLWVVEIETETVDGLFNVVSA</sequence>
<organism evidence="1 2">
    <name type="scientific">Agrobacterium tumefaciens</name>
    <dbReference type="NCBI Taxonomy" id="358"/>
    <lineage>
        <taxon>Bacteria</taxon>
        <taxon>Pseudomonadati</taxon>
        <taxon>Pseudomonadota</taxon>
        <taxon>Alphaproteobacteria</taxon>
        <taxon>Hyphomicrobiales</taxon>
        <taxon>Rhizobiaceae</taxon>
        <taxon>Rhizobium/Agrobacterium group</taxon>
        <taxon>Agrobacterium</taxon>
        <taxon>Agrobacterium tumefaciens complex</taxon>
    </lineage>
</organism>
<evidence type="ECO:0000313" key="2">
    <source>
        <dbReference type="Proteomes" id="UP000035017"/>
    </source>
</evidence>
<reference evidence="1 2" key="1">
    <citation type="submission" date="2014-12" db="EMBL/GenBank/DDBJ databases">
        <title>16Stimator: statistical estimation of ribosomal gene copy numbers from draft genome assemblies.</title>
        <authorList>
            <person name="Perisin M.A."/>
            <person name="Vetter M."/>
            <person name="Gilbert J.A."/>
            <person name="Bergelson J."/>
        </authorList>
    </citation>
    <scope>NUCLEOTIDE SEQUENCE [LARGE SCALE GENOMIC DNA]</scope>
    <source>
        <strain evidence="1 2">MEJ076</strain>
    </source>
</reference>
<dbReference type="InterPro" id="IPR009964">
    <property type="entry name" value="DUF1491"/>
</dbReference>
<gene>
    <name evidence="1" type="ORF">RU07_14340</name>
</gene>
<dbReference type="Proteomes" id="UP000035017">
    <property type="component" value="Unassembled WGS sequence"/>
</dbReference>
<name>A0A0D0J7Y0_AGRTU</name>
<proteinExistence type="predicted"/>
<accession>A0A0D0J7Y0</accession>
<dbReference type="Gene3D" id="3.40.1530.20">
    <property type="entry name" value="Protein of unknown function (DUF1491)"/>
    <property type="match status" value="1"/>
</dbReference>
<dbReference type="EMBL" id="JXQV01000012">
    <property type="protein sequence ID" value="KIQ01915.1"/>
    <property type="molecule type" value="Genomic_DNA"/>
</dbReference>
<comment type="caution">
    <text evidence="1">The sequence shown here is derived from an EMBL/GenBank/DDBJ whole genome shotgun (WGS) entry which is preliminary data.</text>
</comment>
<dbReference type="Pfam" id="PF07372">
    <property type="entry name" value="DUF1491"/>
    <property type="match status" value="1"/>
</dbReference>